<dbReference type="InterPro" id="IPR005915">
    <property type="entry name" value="Tandem_5TM"/>
</dbReference>
<feature type="transmembrane region" description="Helical" evidence="1">
    <location>
        <begin position="66"/>
        <end position="86"/>
    </location>
</feature>
<dbReference type="EMBL" id="JBCLSQ010000017">
    <property type="protein sequence ID" value="MEY8538322.1"/>
    <property type="molecule type" value="Genomic_DNA"/>
</dbReference>
<keyword evidence="3" id="KW-1185">Reference proteome</keyword>
<keyword evidence="1" id="KW-0472">Membrane</keyword>
<keyword evidence="1" id="KW-1133">Transmembrane helix</keyword>
<accession>A0ABV4D990</accession>
<gene>
    <name evidence="2" type="ORF">AALM99_07695</name>
</gene>
<reference evidence="2 3" key="1">
    <citation type="submission" date="2024-03" db="EMBL/GenBank/DDBJ databases">
        <title>Mouse gut bacterial collection (mGBC) of GemPharmatech.</title>
        <authorList>
            <person name="He Y."/>
            <person name="Dong L."/>
            <person name="Wu D."/>
            <person name="Gao X."/>
            <person name="Lin Z."/>
        </authorList>
    </citation>
    <scope>NUCLEOTIDE SEQUENCE [LARGE SCALE GENOMIC DNA]</scope>
    <source>
        <strain evidence="2 3">20-218</strain>
    </source>
</reference>
<dbReference type="RefSeq" id="WP_369918523.1">
    <property type="nucleotide sequence ID" value="NZ_JBCLSQ010000017.1"/>
</dbReference>
<dbReference type="Proteomes" id="UP001565242">
    <property type="component" value="Unassembled WGS sequence"/>
</dbReference>
<evidence type="ECO:0000313" key="2">
    <source>
        <dbReference type="EMBL" id="MEY8538322.1"/>
    </source>
</evidence>
<organism evidence="2 3">
    <name type="scientific">Lactococcus muris</name>
    <dbReference type="NCBI Taxonomy" id="2941330"/>
    <lineage>
        <taxon>Bacteria</taxon>
        <taxon>Bacillati</taxon>
        <taxon>Bacillota</taxon>
        <taxon>Bacilli</taxon>
        <taxon>Lactobacillales</taxon>
        <taxon>Streptococcaceae</taxon>
        <taxon>Lactococcus</taxon>
    </lineage>
</organism>
<evidence type="ECO:0000313" key="3">
    <source>
        <dbReference type="Proteomes" id="UP001565242"/>
    </source>
</evidence>
<keyword evidence="1" id="KW-0812">Transmembrane</keyword>
<sequence>MLRWSNSKIGRYKIIDTQKGRFIVDTFRSTPKILLLATSPSIVKFKMFQISSNNDAFNKDKGKPSIGTLSIVLITQPFVTLIYQLGKQLFINYSVNDYMIFKVFLFILSILLSIGIYMFVSKVDEYKLKKIGSIETTEYSHDLVIKTNGQKNYSIISFLILLILMAFIYLKSQDGTEAVILCVVSLITFGFMMISRYIAQTNYKELEYEIRENGNSDVK</sequence>
<proteinExistence type="predicted"/>
<name>A0ABV4D990_9LACT</name>
<evidence type="ECO:0000256" key="1">
    <source>
        <dbReference type="SAM" id="Phobius"/>
    </source>
</evidence>
<evidence type="ECO:0008006" key="4">
    <source>
        <dbReference type="Google" id="ProtNLM"/>
    </source>
</evidence>
<feature type="transmembrane region" description="Helical" evidence="1">
    <location>
        <begin position="153"/>
        <end position="172"/>
    </location>
</feature>
<protein>
    <recommendedName>
        <fullName evidence="4">Tandem five-TM protein</fullName>
    </recommendedName>
</protein>
<feature type="transmembrane region" description="Helical" evidence="1">
    <location>
        <begin position="178"/>
        <end position="199"/>
    </location>
</feature>
<dbReference type="NCBIfam" id="TIGR01218">
    <property type="entry name" value="Gpos_tandem_5TM"/>
    <property type="match status" value="1"/>
</dbReference>
<feature type="transmembrane region" description="Helical" evidence="1">
    <location>
        <begin position="98"/>
        <end position="120"/>
    </location>
</feature>
<comment type="caution">
    <text evidence="2">The sequence shown here is derived from an EMBL/GenBank/DDBJ whole genome shotgun (WGS) entry which is preliminary data.</text>
</comment>